<dbReference type="Proteomes" id="UP001140066">
    <property type="component" value="Unassembled WGS sequence"/>
</dbReference>
<evidence type="ECO:0000313" key="2">
    <source>
        <dbReference type="Proteomes" id="UP001140066"/>
    </source>
</evidence>
<keyword evidence="1" id="KW-0012">Acyltransferase</keyword>
<dbReference type="EC" id="2.3.1.37" evidence="1"/>
<protein>
    <submittedName>
        <fullName evidence="1">Mitochondrial 5-aminolevulinate synthase</fullName>
        <ecNumber evidence="1">2.3.1.37</ecNumber>
    </submittedName>
</protein>
<name>A0ACC1KD36_9FUNG</name>
<proteinExistence type="predicted"/>
<dbReference type="EMBL" id="JANBUK010000980">
    <property type="protein sequence ID" value="KAJ2787348.1"/>
    <property type="molecule type" value="Genomic_DNA"/>
</dbReference>
<gene>
    <name evidence="1" type="primary">HEM1</name>
    <name evidence="1" type="ORF">GGI18_003143</name>
</gene>
<sequence length="634" mass="67362">MDPIKAMSLLNRACPYLARTGMTALQGLADAGLSGGGTRSLSTSAIEQARCGVCPGHTGQSALLAKASECPVVGPSIRANDAAAAAKAAKATQQAPVTACPYAKCVDPADADGKVNVNASRPSKAVGAGAGAGADAAPVSHDSQEGAFDYEGLYQARLAKKHGDKSYRYFNNINRLAGRFPQAHTANAANLVTVWCSNDYLGQSKNPVVVDAMKDALDMYGAGAGGTRNIAGNSALHLRLEAELAALHRMEAALVFSSCFVANDATISTLCSALPDCVIFSDKMNHASMILGIRHSGARKHVFNHNDLAHLEELLAQYPRSTPKLIAFESVYSMSGTVGRIPEICALAKKYGAITYLDEVHAVGMYGPHGAGVAEHYDYEASLSAPVGQRIPGSLMEQVDIVTGTLGKAFGIVGGYIAASSSLVDMIRSYAPGFIFTTSLPPPINAGAVASIQYLSGSQRERFLQQTHVRQLKSDLALAGIPVVPNPSHIVPVLVGDAERAKMASDMLLTEHNIYVQSINYPTVPVGEERLRITPSPGHSADMRSRLVGALDSVWNRLGLRRTADWEREGGRCGVGESRVNSEEHVGWKRGVEYMWEDHQLKQARDYEMARKGAVPITPAIPETVQQVISATMV</sequence>
<organism evidence="1 2">
    <name type="scientific">Coemansia linderi</name>
    <dbReference type="NCBI Taxonomy" id="2663919"/>
    <lineage>
        <taxon>Eukaryota</taxon>
        <taxon>Fungi</taxon>
        <taxon>Fungi incertae sedis</taxon>
        <taxon>Zoopagomycota</taxon>
        <taxon>Kickxellomycotina</taxon>
        <taxon>Kickxellomycetes</taxon>
        <taxon>Kickxellales</taxon>
        <taxon>Kickxellaceae</taxon>
        <taxon>Coemansia</taxon>
    </lineage>
</organism>
<keyword evidence="1" id="KW-0808">Transferase</keyword>
<reference evidence="1" key="1">
    <citation type="submission" date="2022-07" db="EMBL/GenBank/DDBJ databases">
        <title>Phylogenomic reconstructions and comparative analyses of Kickxellomycotina fungi.</title>
        <authorList>
            <person name="Reynolds N.K."/>
            <person name="Stajich J.E."/>
            <person name="Barry K."/>
            <person name="Grigoriev I.V."/>
            <person name="Crous P."/>
            <person name="Smith M.E."/>
        </authorList>
    </citation>
    <scope>NUCLEOTIDE SEQUENCE</scope>
    <source>
        <strain evidence="1">BCRC 34191</strain>
    </source>
</reference>
<keyword evidence="2" id="KW-1185">Reference proteome</keyword>
<evidence type="ECO:0000313" key="1">
    <source>
        <dbReference type="EMBL" id="KAJ2787348.1"/>
    </source>
</evidence>
<accession>A0ACC1KD36</accession>
<comment type="caution">
    <text evidence="1">The sequence shown here is derived from an EMBL/GenBank/DDBJ whole genome shotgun (WGS) entry which is preliminary data.</text>
</comment>